<feature type="transmembrane region" description="Helical" evidence="1">
    <location>
        <begin position="6"/>
        <end position="25"/>
    </location>
</feature>
<evidence type="ECO:0008006" key="4">
    <source>
        <dbReference type="Google" id="ProtNLM"/>
    </source>
</evidence>
<proteinExistence type="predicted"/>
<dbReference type="Proteomes" id="UP000249547">
    <property type="component" value="Unassembled WGS sequence"/>
</dbReference>
<keyword evidence="1" id="KW-1133">Transmembrane helix</keyword>
<feature type="transmembrane region" description="Helical" evidence="1">
    <location>
        <begin position="123"/>
        <end position="142"/>
    </location>
</feature>
<dbReference type="AlphaFoldDB" id="A0A327R2H2"/>
<evidence type="ECO:0000256" key="1">
    <source>
        <dbReference type="SAM" id="Phobius"/>
    </source>
</evidence>
<comment type="caution">
    <text evidence="2">The sequence shown here is derived from an EMBL/GenBank/DDBJ whole genome shotgun (WGS) entry which is preliminary data.</text>
</comment>
<keyword evidence="1" id="KW-0812">Transmembrane</keyword>
<evidence type="ECO:0000313" key="3">
    <source>
        <dbReference type="Proteomes" id="UP000249547"/>
    </source>
</evidence>
<accession>A0A327R2H2</accession>
<dbReference type="RefSeq" id="WP_111596122.1">
    <property type="nucleotide sequence ID" value="NZ_QLLL01000001.1"/>
</dbReference>
<organism evidence="2 3">
    <name type="scientific">Chitinophaga skermanii</name>
    <dbReference type="NCBI Taxonomy" id="331697"/>
    <lineage>
        <taxon>Bacteria</taxon>
        <taxon>Pseudomonadati</taxon>
        <taxon>Bacteroidota</taxon>
        <taxon>Chitinophagia</taxon>
        <taxon>Chitinophagales</taxon>
        <taxon>Chitinophagaceae</taxon>
        <taxon>Chitinophaga</taxon>
    </lineage>
</organism>
<feature type="transmembrane region" description="Helical" evidence="1">
    <location>
        <begin position="46"/>
        <end position="65"/>
    </location>
</feature>
<keyword evidence="3" id="KW-1185">Reference proteome</keyword>
<keyword evidence="1" id="KW-0472">Membrane</keyword>
<sequence length="154" mass="17084">MYTAVQWVHSILRYLVLFAGIWAVIRAFRGVAGKTPYTNADNKASLFYMIFFDLQVVFGLLLFFVSPLIGSALDNMGAAMKDSVLRFFTVEHTVLALASLAFMHIGRSKIKKAASDAQKHKTALIFFGISLILLLALIPWPFRAALGKGWLPGM</sequence>
<reference evidence="2 3" key="1">
    <citation type="submission" date="2018-06" db="EMBL/GenBank/DDBJ databases">
        <title>Genomic Encyclopedia of Archaeal and Bacterial Type Strains, Phase II (KMG-II): from individual species to whole genera.</title>
        <authorList>
            <person name="Goeker M."/>
        </authorList>
    </citation>
    <scope>NUCLEOTIDE SEQUENCE [LARGE SCALE GENOMIC DNA]</scope>
    <source>
        <strain evidence="2 3">DSM 23857</strain>
    </source>
</reference>
<name>A0A327R2H2_9BACT</name>
<evidence type="ECO:0000313" key="2">
    <source>
        <dbReference type="EMBL" id="RAJ11016.1"/>
    </source>
</evidence>
<gene>
    <name evidence="2" type="ORF">LX64_00623</name>
</gene>
<feature type="transmembrane region" description="Helical" evidence="1">
    <location>
        <begin position="85"/>
        <end position="103"/>
    </location>
</feature>
<dbReference type="EMBL" id="QLLL01000001">
    <property type="protein sequence ID" value="RAJ11016.1"/>
    <property type="molecule type" value="Genomic_DNA"/>
</dbReference>
<dbReference type="OrthoDB" id="329514at2"/>
<protein>
    <recommendedName>
        <fullName evidence="4">Cytochrome b561</fullName>
    </recommendedName>
</protein>